<name>A0A4Z2GLB8_9TELE</name>
<evidence type="ECO:0000313" key="2">
    <source>
        <dbReference type="EMBL" id="TNN53594.1"/>
    </source>
</evidence>
<dbReference type="AlphaFoldDB" id="A0A4Z2GLB8"/>
<comment type="caution">
    <text evidence="2">The sequence shown here is derived from an EMBL/GenBank/DDBJ whole genome shotgun (WGS) entry which is preliminary data.</text>
</comment>
<sequence>MYTVAPASDSWRAMPRPMPLEAPKDLQSNYLEDGLERLRNLRKEKTLGLEDRYFIMDLKPLEGEISDMKTMSEVKS</sequence>
<dbReference type="EMBL" id="SRLO01000511">
    <property type="protein sequence ID" value="TNN53594.1"/>
    <property type="molecule type" value="Genomic_DNA"/>
</dbReference>
<organism evidence="2 3">
    <name type="scientific">Liparis tanakae</name>
    <name type="common">Tanaka's snailfish</name>
    <dbReference type="NCBI Taxonomy" id="230148"/>
    <lineage>
        <taxon>Eukaryota</taxon>
        <taxon>Metazoa</taxon>
        <taxon>Chordata</taxon>
        <taxon>Craniata</taxon>
        <taxon>Vertebrata</taxon>
        <taxon>Euteleostomi</taxon>
        <taxon>Actinopterygii</taxon>
        <taxon>Neopterygii</taxon>
        <taxon>Teleostei</taxon>
        <taxon>Neoteleostei</taxon>
        <taxon>Acanthomorphata</taxon>
        <taxon>Eupercaria</taxon>
        <taxon>Perciformes</taxon>
        <taxon>Cottioidei</taxon>
        <taxon>Cottales</taxon>
        <taxon>Liparidae</taxon>
        <taxon>Liparis</taxon>
    </lineage>
</organism>
<evidence type="ECO:0000313" key="3">
    <source>
        <dbReference type="Proteomes" id="UP000314294"/>
    </source>
</evidence>
<protein>
    <submittedName>
        <fullName evidence="2">Uncharacterized protein</fullName>
    </submittedName>
</protein>
<proteinExistence type="predicted"/>
<accession>A0A4Z2GLB8</accession>
<keyword evidence="3" id="KW-1185">Reference proteome</keyword>
<reference evidence="2 3" key="1">
    <citation type="submission" date="2019-03" db="EMBL/GenBank/DDBJ databases">
        <title>First draft genome of Liparis tanakae, snailfish: a comprehensive survey of snailfish specific genes.</title>
        <authorList>
            <person name="Kim W."/>
            <person name="Song I."/>
            <person name="Jeong J.-H."/>
            <person name="Kim D."/>
            <person name="Kim S."/>
            <person name="Ryu S."/>
            <person name="Song J.Y."/>
            <person name="Lee S.K."/>
        </authorList>
    </citation>
    <scope>NUCLEOTIDE SEQUENCE [LARGE SCALE GENOMIC DNA]</scope>
    <source>
        <tissue evidence="2">Muscle</tissue>
    </source>
</reference>
<gene>
    <name evidence="2" type="ORF">EYF80_036168</name>
</gene>
<dbReference type="Proteomes" id="UP000314294">
    <property type="component" value="Unassembled WGS sequence"/>
</dbReference>
<feature type="region of interest" description="Disordered" evidence="1">
    <location>
        <begin position="1"/>
        <end position="20"/>
    </location>
</feature>
<evidence type="ECO:0000256" key="1">
    <source>
        <dbReference type="SAM" id="MobiDB-lite"/>
    </source>
</evidence>